<keyword evidence="5" id="KW-1185">Reference proteome</keyword>
<dbReference type="PANTHER" id="PTHR23416">
    <property type="entry name" value="SIALIC ACID SYNTHASE-RELATED"/>
    <property type="match status" value="1"/>
</dbReference>
<dbReference type="AlphaFoldDB" id="A0A5B8V203"/>
<reference evidence="4 5" key="1">
    <citation type="journal article" date="2017" name="Curr. Microbiol.">
        <title>Mucilaginibacter ginsenosidivorans sp. nov., Isolated from Soil of Ginseng Field.</title>
        <authorList>
            <person name="Kim M.M."/>
            <person name="Siddiqi M.Z."/>
            <person name="Im W.T."/>
        </authorList>
    </citation>
    <scope>NUCLEOTIDE SEQUENCE [LARGE SCALE GENOMIC DNA]</scope>
    <source>
        <strain evidence="4 5">Gsoil 3017</strain>
    </source>
</reference>
<gene>
    <name evidence="4" type="ORF">FRZ54_21755</name>
</gene>
<evidence type="ECO:0000256" key="1">
    <source>
        <dbReference type="ARBA" id="ARBA00022679"/>
    </source>
</evidence>
<evidence type="ECO:0000256" key="2">
    <source>
        <dbReference type="ARBA" id="ARBA00022737"/>
    </source>
</evidence>
<accession>A0A5B8V203</accession>
<dbReference type="Pfam" id="PF00132">
    <property type="entry name" value="Hexapep"/>
    <property type="match status" value="1"/>
</dbReference>
<evidence type="ECO:0000313" key="5">
    <source>
        <dbReference type="Proteomes" id="UP000321479"/>
    </source>
</evidence>
<evidence type="ECO:0000256" key="3">
    <source>
        <dbReference type="ARBA" id="ARBA00023315"/>
    </source>
</evidence>
<keyword evidence="1 4" id="KW-0808">Transferase</keyword>
<dbReference type="InterPro" id="IPR051159">
    <property type="entry name" value="Hexapeptide_acetyltransf"/>
</dbReference>
<name>A0A5B8V203_9SPHI</name>
<keyword evidence="3 4" id="KW-0012">Acyltransferase</keyword>
<dbReference type="OrthoDB" id="9801697at2"/>
<dbReference type="GO" id="GO:0016746">
    <property type="term" value="F:acyltransferase activity"/>
    <property type="evidence" value="ECO:0007669"/>
    <property type="project" value="UniProtKB-KW"/>
</dbReference>
<dbReference type="PROSITE" id="PS00101">
    <property type="entry name" value="HEXAPEP_TRANSFERASES"/>
    <property type="match status" value="1"/>
</dbReference>
<dbReference type="InterPro" id="IPR011004">
    <property type="entry name" value="Trimer_LpxA-like_sf"/>
</dbReference>
<organism evidence="4 5">
    <name type="scientific">Mucilaginibacter ginsenosidivorans</name>
    <dbReference type="NCBI Taxonomy" id="398053"/>
    <lineage>
        <taxon>Bacteria</taxon>
        <taxon>Pseudomonadati</taxon>
        <taxon>Bacteroidota</taxon>
        <taxon>Sphingobacteriia</taxon>
        <taxon>Sphingobacteriales</taxon>
        <taxon>Sphingobacteriaceae</taxon>
        <taxon>Mucilaginibacter</taxon>
    </lineage>
</organism>
<proteinExistence type="predicted"/>
<dbReference type="InterPro" id="IPR001451">
    <property type="entry name" value="Hexapep"/>
</dbReference>
<evidence type="ECO:0000313" key="4">
    <source>
        <dbReference type="EMBL" id="QEC65085.1"/>
    </source>
</evidence>
<dbReference type="RefSeq" id="WP_147033918.1">
    <property type="nucleotide sequence ID" value="NZ_CP042436.1"/>
</dbReference>
<keyword evidence="2" id="KW-0677">Repeat</keyword>
<dbReference type="EMBL" id="CP042436">
    <property type="protein sequence ID" value="QEC65085.1"/>
    <property type="molecule type" value="Genomic_DNA"/>
</dbReference>
<dbReference type="CDD" id="cd04647">
    <property type="entry name" value="LbH_MAT_like"/>
    <property type="match status" value="1"/>
</dbReference>
<dbReference type="PANTHER" id="PTHR23416:SF78">
    <property type="entry name" value="LIPOPOLYSACCHARIDE BIOSYNTHESIS O-ACETYL TRANSFERASE WBBJ-RELATED"/>
    <property type="match status" value="1"/>
</dbReference>
<protein>
    <submittedName>
        <fullName evidence="4">Acyltransferase</fullName>
    </submittedName>
</protein>
<dbReference type="Gene3D" id="2.160.10.10">
    <property type="entry name" value="Hexapeptide repeat proteins"/>
    <property type="match status" value="1"/>
</dbReference>
<sequence length="170" mass="19005">MKSFLKRIRMYYLLKFVYRIRSYGKQFYMGRGNLINCKELSVGDFVYIGNNCHLSVDSLKISDYTMLASQVSIVGGDHRFDIAGVPTRNTGRAERKGVIINKDCWLGHGVTVLDGVEIGEGAIIATGAIVTRSVEPYTIYAGVPAKKLRDRFKTSAEVKMHSKAINGKYQ</sequence>
<dbReference type="Proteomes" id="UP000321479">
    <property type="component" value="Chromosome"/>
</dbReference>
<dbReference type="KEGG" id="mgin:FRZ54_21755"/>
<dbReference type="InterPro" id="IPR018357">
    <property type="entry name" value="Hexapep_transf_CS"/>
</dbReference>
<dbReference type="SUPFAM" id="SSF51161">
    <property type="entry name" value="Trimeric LpxA-like enzymes"/>
    <property type="match status" value="1"/>
</dbReference>